<reference evidence="5" key="1">
    <citation type="submission" date="2022-09" db="EMBL/GenBank/DDBJ databases">
        <title>The genome sequence of Rhodococcus aetherivorans N1.</title>
        <authorList>
            <person name="Jiang W."/>
        </authorList>
    </citation>
    <scope>NUCLEOTIDE SEQUENCE</scope>
    <source>
        <strain evidence="5">N1</strain>
        <plasmid evidence="5">pN1</plasmid>
    </source>
</reference>
<dbReference type="InterPro" id="IPR018334">
    <property type="entry name" value="ArsR_HTH"/>
</dbReference>
<dbReference type="InterPro" id="IPR011991">
    <property type="entry name" value="ArsR-like_HTH"/>
</dbReference>
<dbReference type="SUPFAM" id="SSF46785">
    <property type="entry name" value="Winged helix' DNA-binding domain"/>
    <property type="match status" value="1"/>
</dbReference>
<geneLocation type="plasmid" evidence="5 6">
    <name>pN1</name>
</geneLocation>
<dbReference type="PROSITE" id="PS50987">
    <property type="entry name" value="HTH_ARSR_2"/>
    <property type="match status" value="1"/>
</dbReference>
<gene>
    <name evidence="5" type="ORF">OCS65_29770</name>
</gene>
<dbReference type="InterPro" id="IPR001845">
    <property type="entry name" value="HTH_ArsR_DNA-bd_dom"/>
</dbReference>
<evidence type="ECO:0000256" key="3">
    <source>
        <dbReference type="ARBA" id="ARBA00023163"/>
    </source>
</evidence>
<dbReference type="InterPro" id="IPR036388">
    <property type="entry name" value="WH-like_DNA-bd_sf"/>
</dbReference>
<organism evidence="5 6">
    <name type="scientific">Rhodococcus aetherivorans</name>
    <dbReference type="NCBI Taxonomy" id="191292"/>
    <lineage>
        <taxon>Bacteria</taxon>
        <taxon>Bacillati</taxon>
        <taxon>Actinomycetota</taxon>
        <taxon>Actinomycetes</taxon>
        <taxon>Mycobacteriales</taxon>
        <taxon>Nocardiaceae</taxon>
        <taxon>Rhodococcus</taxon>
    </lineage>
</organism>
<evidence type="ECO:0000259" key="4">
    <source>
        <dbReference type="PROSITE" id="PS50987"/>
    </source>
</evidence>
<dbReference type="GeneID" id="29939845"/>
<proteinExistence type="predicted"/>
<keyword evidence="3" id="KW-0804">Transcription</keyword>
<feature type="domain" description="HTH arsR-type" evidence="4">
    <location>
        <begin position="20"/>
        <end position="117"/>
    </location>
</feature>
<dbReference type="PROSITE" id="PS00846">
    <property type="entry name" value="HTH_ARSR_1"/>
    <property type="match status" value="1"/>
</dbReference>
<dbReference type="Proteomes" id="UP001163947">
    <property type="component" value="Plasmid pN1"/>
</dbReference>
<accession>A0AA46SH53</accession>
<protein>
    <submittedName>
        <fullName evidence="5">Metalloregulator ArsR/SmtB family transcription factor</fullName>
    </submittedName>
</protein>
<dbReference type="FunFam" id="1.10.10.10:FF:000372">
    <property type="entry name" value="ArsR family transcriptional regulator"/>
    <property type="match status" value="1"/>
</dbReference>
<dbReference type="CDD" id="cd00090">
    <property type="entry name" value="HTH_ARSR"/>
    <property type="match status" value="1"/>
</dbReference>
<keyword evidence="1" id="KW-0805">Transcription regulation</keyword>
<evidence type="ECO:0000313" key="5">
    <source>
        <dbReference type="EMBL" id="UYF97431.1"/>
    </source>
</evidence>
<dbReference type="PRINTS" id="PR00778">
    <property type="entry name" value="HTHARSR"/>
</dbReference>
<dbReference type="RefSeq" id="WP_024100418.1">
    <property type="nucleotide sequence ID" value="NZ_CP106984.1"/>
</dbReference>
<evidence type="ECO:0000256" key="1">
    <source>
        <dbReference type="ARBA" id="ARBA00023015"/>
    </source>
</evidence>
<dbReference type="AlphaFoldDB" id="A0AA46SH53"/>
<dbReference type="GeneID" id="83624701"/>
<dbReference type="GO" id="GO:0003700">
    <property type="term" value="F:DNA-binding transcription factor activity"/>
    <property type="evidence" value="ECO:0007669"/>
    <property type="project" value="InterPro"/>
</dbReference>
<dbReference type="PANTHER" id="PTHR33154:SF18">
    <property type="entry name" value="ARSENICAL RESISTANCE OPERON REPRESSOR"/>
    <property type="match status" value="1"/>
</dbReference>
<dbReference type="GO" id="GO:0003677">
    <property type="term" value="F:DNA binding"/>
    <property type="evidence" value="ECO:0007669"/>
    <property type="project" value="UniProtKB-KW"/>
</dbReference>
<dbReference type="Gene3D" id="1.10.10.10">
    <property type="entry name" value="Winged helix-like DNA-binding domain superfamily/Winged helix DNA-binding domain"/>
    <property type="match status" value="1"/>
</dbReference>
<dbReference type="SMART" id="SM00418">
    <property type="entry name" value="HTH_ARSR"/>
    <property type="match status" value="1"/>
</dbReference>
<sequence length="132" mass="14283">MSIQTDSGDLCCAPLVREPLTEDWAGELARMFKAIGDPVRLRMLSLIASHEGGESCVCDISPAFDLSQPTISHHLKVLREAGLLDCERRGTWVYYRVIPSALTQLSAVLSPERGVVPGSDCAVVDDAAEATR</sequence>
<keyword evidence="2" id="KW-0238">DNA-binding</keyword>
<evidence type="ECO:0000256" key="2">
    <source>
        <dbReference type="ARBA" id="ARBA00023125"/>
    </source>
</evidence>
<name>A0AA46SH53_9NOCA</name>
<dbReference type="EMBL" id="CP106984">
    <property type="protein sequence ID" value="UYF97431.1"/>
    <property type="molecule type" value="Genomic_DNA"/>
</dbReference>
<dbReference type="InterPro" id="IPR036390">
    <property type="entry name" value="WH_DNA-bd_sf"/>
</dbReference>
<dbReference type="NCBIfam" id="NF033788">
    <property type="entry name" value="HTH_metalloreg"/>
    <property type="match status" value="1"/>
</dbReference>
<keyword evidence="5" id="KW-0614">Plasmid</keyword>
<evidence type="ECO:0000313" key="6">
    <source>
        <dbReference type="Proteomes" id="UP001163947"/>
    </source>
</evidence>
<dbReference type="Pfam" id="PF01022">
    <property type="entry name" value="HTH_5"/>
    <property type="match status" value="1"/>
</dbReference>
<dbReference type="InterPro" id="IPR051081">
    <property type="entry name" value="HTH_MetalResp_TranReg"/>
</dbReference>
<dbReference type="PANTHER" id="PTHR33154">
    <property type="entry name" value="TRANSCRIPTIONAL REGULATOR, ARSR FAMILY"/>
    <property type="match status" value="1"/>
</dbReference>